<name>A0AAV9Z8Z0_9AGAR</name>
<evidence type="ECO:0000313" key="2">
    <source>
        <dbReference type="EMBL" id="KAK6974832.1"/>
    </source>
</evidence>
<comment type="caution">
    <text evidence="2">The sequence shown here is derived from an EMBL/GenBank/DDBJ whole genome shotgun (WGS) entry which is preliminary data.</text>
</comment>
<dbReference type="EMBL" id="JAWWNJ010000178">
    <property type="protein sequence ID" value="KAK6974832.1"/>
    <property type="molecule type" value="Genomic_DNA"/>
</dbReference>
<dbReference type="Proteomes" id="UP001362999">
    <property type="component" value="Unassembled WGS sequence"/>
</dbReference>
<organism evidence="2 3">
    <name type="scientific">Favolaschia claudopus</name>
    <dbReference type="NCBI Taxonomy" id="2862362"/>
    <lineage>
        <taxon>Eukaryota</taxon>
        <taxon>Fungi</taxon>
        <taxon>Dikarya</taxon>
        <taxon>Basidiomycota</taxon>
        <taxon>Agaricomycotina</taxon>
        <taxon>Agaricomycetes</taxon>
        <taxon>Agaricomycetidae</taxon>
        <taxon>Agaricales</taxon>
        <taxon>Marasmiineae</taxon>
        <taxon>Mycenaceae</taxon>
        <taxon>Favolaschia</taxon>
    </lineage>
</organism>
<evidence type="ECO:0000256" key="1">
    <source>
        <dbReference type="SAM" id="MobiDB-lite"/>
    </source>
</evidence>
<proteinExistence type="predicted"/>
<feature type="compositionally biased region" description="Polar residues" evidence="1">
    <location>
        <begin position="212"/>
        <end position="223"/>
    </location>
</feature>
<reference evidence="2 3" key="1">
    <citation type="journal article" date="2024" name="J Genomics">
        <title>Draft genome sequencing and assembly of Favolaschia claudopus CIRM-BRFM 2984 isolated from oak limbs.</title>
        <authorList>
            <person name="Navarro D."/>
            <person name="Drula E."/>
            <person name="Chaduli D."/>
            <person name="Cazenave R."/>
            <person name="Ahrendt S."/>
            <person name="Wang J."/>
            <person name="Lipzen A."/>
            <person name="Daum C."/>
            <person name="Barry K."/>
            <person name="Grigoriev I.V."/>
            <person name="Favel A."/>
            <person name="Rosso M.N."/>
            <person name="Martin F."/>
        </authorList>
    </citation>
    <scope>NUCLEOTIDE SEQUENCE [LARGE SCALE GENOMIC DNA]</scope>
    <source>
        <strain evidence="2 3">CIRM-BRFM 2984</strain>
    </source>
</reference>
<keyword evidence="3" id="KW-1185">Reference proteome</keyword>
<sequence length="379" mass="41892">MAQRAFVQSDIVELGSARRKPYVDIIQEQISKFPKGMNLSKTSIPHMQQLLLDPRLGFTTTKPAHSPVAESVPQSPSPNALAEFTAQANSNIPSDMESPASCKTVQLLIQDNRRPSAVFNTSQQITLTCVDFEDCGEGQWRASSAELFNKLQASFGRLEGIGKIGVADRENSKYTEFFVTFDTKHNSHIFSPNMTHIIVPRGNRLELRVDETQPTNSATTSSLGPPESTPIPSTPSKSSKIPEDEVLWLREQIEKCPGYATFDANRNKVLQNPDRVKFWQFSAQVVATFHKTAWPSAVSSTKAISKEAIQNALRVGSTSLTEAVAMTRIVEIYTKDGPNYSEEVVSEINRMQDSVDHVGAAALKLFLQEWAGSHPIARD</sequence>
<accession>A0AAV9Z8Z0</accession>
<dbReference type="AlphaFoldDB" id="A0AAV9Z8Z0"/>
<feature type="region of interest" description="Disordered" evidence="1">
    <location>
        <begin position="212"/>
        <end position="240"/>
    </location>
</feature>
<evidence type="ECO:0000313" key="3">
    <source>
        <dbReference type="Proteomes" id="UP001362999"/>
    </source>
</evidence>
<protein>
    <submittedName>
        <fullName evidence="2">Uncharacterized protein</fullName>
    </submittedName>
</protein>
<gene>
    <name evidence="2" type="ORF">R3P38DRAFT_2811345</name>
</gene>